<proteinExistence type="predicted"/>
<evidence type="ECO:0000313" key="3">
    <source>
        <dbReference type="Proteomes" id="UP000823928"/>
    </source>
</evidence>
<dbReference type="Proteomes" id="UP000823928">
    <property type="component" value="Unassembled WGS sequence"/>
</dbReference>
<dbReference type="InterPro" id="IPR052159">
    <property type="entry name" value="Competence_DNA_uptake"/>
</dbReference>
<reference evidence="2" key="1">
    <citation type="submission" date="2020-10" db="EMBL/GenBank/DDBJ databases">
        <authorList>
            <person name="Gilroy R."/>
        </authorList>
    </citation>
    <scope>NUCLEOTIDE SEQUENCE</scope>
    <source>
        <strain evidence="2">6276</strain>
    </source>
</reference>
<accession>A0A9D1EXW6</accession>
<evidence type="ECO:0000313" key="2">
    <source>
        <dbReference type="EMBL" id="HIS35609.1"/>
    </source>
</evidence>
<gene>
    <name evidence="2" type="ORF">IAC10_03130</name>
</gene>
<dbReference type="Gene3D" id="3.60.15.10">
    <property type="entry name" value="Ribonuclease Z/Hydroxyacylglutathione hydrolase-like"/>
    <property type="match status" value="1"/>
</dbReference>
<protein>
    <submittedName>
        <fullName evidence="2">MBL fold metallo-hydrolase</fullName>
    </submittedName>
</protein>
<name>A0A9D1EXW6_9BACT</name>
<comment type="caution">
    <text evidence="2">The sequence shown here is derived from an EMBL/GenBank/DDBJ whole genome shotgun (WGS) entry which is preliminary data.</text>
</comment>
<dbReference type="InterPro" id="IPR001279">
    <property type="entry name" value="Metallo-B-lactamas"/>
</dbReference>
<dbReference type="EMBL" id="DVIU01000064">
    <property type="protein sequence ID" value="HIS35609.1"/>
    <property type="molecule type" value="Genomic_DNA"/>
</dbReference>
<dbReference type="Pfam" id="PF00753">
    <property type="entry name" value="Lactamase_B"/>
    <property type="match status" value="1"/>
</dbReference>
<dbReference type="SUPFAM" id="SSF56281">
    <property type="entry name" value="Metallo-hydrolase/oxidoreductase"/>
    <property type="match status" value="1"/>
</dbReference>
<feature type="domain" description="Metallo-beta-lactamase" evidence="1">
    <location>
        <begin position="21"/>
        <end position="90"/>
    </location>
</feature>
<dbReference type="AlphaFoldDB" id="A0A9D1EXW6"/>
<sequence>MNKFVFRSVGQGLFYTGSLLNGSYNFVYDCGNDNQKILNKEIQIYQDEINNNCKKKPQVDFVVISHLHKDHYSGLFELVKKFHVRKIYLPYLSCSKDVLRLYLYYDLFIDNQQSENLQENLITYRLIASLYRLDDNNFYREYIDEIDPIEESKKAEYYDNNNVYWKFKFIYNKFDSNKVDLVNEKCRVFLKKSHCNSMEEFIEQNRKNIDLIAKAYKEVFGEENELNNTSIVLLHYPAEERNYLSYCNFNNFVHRRFLCYEHRICCCCMQERPSDATTLLTGDIIFNKTIANELLRDIKGRTVSVLQVPHHGSKENWEAFCQHNINSVIYLIPFGYGNRYRHPNINVIDDLIHNNEEFYCATQNQGFVYYID</sequence>
<organism evidence="2 3">
    <name type="scientific">Candidatus Scatousia excrementigallinarum</name>
    <dbReference type="NCBI Taxonomy" id="2840935"/>
    <lineage>
        <taxon>Bacteria</taxon>
        <taxon>Candidatus Scatousia</taxon>
    </lineage>
</organism>
<dbReference type="PANTHER" id="PTHR30619:SF1">
    <property type="entry name" value="RECOMBINATION PROTEIN 2"/>
    <property type="match status" value="1"/>
</dbReference>
<reference evidence="2" key="2">
    <citation type="journal article" date="2021" name="PeerJ">
        <title>Extensive microbial diversity within the chicken gut microbiome revealed by metagenomics and culture.</title>
        <authorList>
            <person name="Gilroy R."/>
            <person name="Ravi A."/>
            <person name="Getino M."/>
            <person name="Pursley I."/>
            <person name="Horton D.L."/>
            <person name="Alikhan N.F."/>
            <person name="Baker D."/>
            <person name="Gharbi K."/>
            <person name="Hall N."/>
            <person name="Watson M."/>
            <person name="Adriaenssens E.M."/>
            <person name="Foster-Nyarko E."/>
            <person name="Jarju S."/>
            <person name="Secka A."/>
            <person name="Antonio M."/>
            <person name="Oren A."/>
            <person name="Chaudhuri R.R."/>
            <person name="La Ragione R."/>
            <person name="Hildebrand F."/>
            <person name="Pallen M.J."/>
        </authorList>
    </citation>
    <scope>NUCLEOTIDE SEQUENCE</scope>
    <source>
        <strain evidence="2">6276</strain>
    </source>
</reference>
<evidence type="ECO:0000259" key="1">
    <source>
        <dbReference type="Pfam" id="PF00753"/>
    </source>
</evidence>
<dbReference type="InterPro" id="IPR036866">
    <property type="entry name" value="RibonucZ/Hydroxyglut_hydro"/>
</dbReference>
<dbReference type="PANTHER" id="PTHR30619">
    <property type="entry name" value="DNA INTERNALIZATION/COMPETENCE PROTEIN COMEC/REC2"/>
    <property type="match status" value="1"/>
</dbReference>